<protein>
    <submittedName>
        <fullName evidence="2">Uncharacterized protein</fullName>
    </submittedName>
</protein>
<sequence>MQQHLDLRGKLRELGIAEILDQHEHVPPSVRSSRHDFVRPRQKGAAPGSPDNDPFFLQFVQSHFRHFRAGLKDARKFPLRRKLVARFQVLLTDMRKKIFLHSCLQTFFRSRHFHAP</sequence>
<dbReference type="AlphaFoldDB" id="A0A645I4N7"/>
<evidence type="ECO:0000256" key="1">
    <source>
        <dbReference type="SAM" id="MobiDB-lite"/>
    </source>
</evidence>
<dbReference type="EMBL" id="VSSQ01106410">
    <property type="protein sequence ID" value="MPN46070.1"/>
    <property type="molecule type" value="Genomic_DNA"/>
</dbReference>
<proteinExistence type="predicted"/>
<comment type="caution">
    <text evidence="2">The sequence shown here is derived from an EMBL/GenBank/DDBJ whole genome shotgun (WGS) entry which is preliminary data.</text>
</comment>
<feature type="region of interest" description="Disordered" evidence="1">
    <location>
        <begin position="25"/>
        <end position="52"/>
    </location>
</feature>
<reference evidence="2" key="1">
    <citation type="submission" date="2019-08" db="EMBL/GenBank/DDBJ databases">
        <authorList>
            <person name="Kucharzyk K."/>
            <person name="Murdoch R.W."/>
            <person name="Higgins S."/>
            <person name="Loffler F."/>
        </authorList>
    </citation>
    <scope>NUCLEOTIDE SEQUENCE</scope>
</reference>
<organism evidence="2">
    <name type="scientific">bioreactor metagenome</name>
    <dbReference type="NCBI Taxonomy" id="1076179"/>
    <lineage>
        <taxon>unclassified sequences</taxon>
        <taxon>metagenomes</taxon>
        <taxon>ecological metagenomes</taxon>
    </lineage>
</organism>
<accession>A0A645I4N7</accession>
<evidence type="ECO:0000313" key="2">
    <source>
        <dbReference type="EMBL" id="MPN46070.1"/>
    </source>
</evidence>
<gene>
    <name evidence="2" type="ORF">SDC9_193650</name>
</gene>
<name>A0A645I4N7_9ZZZZ</name>